<proteinExistence type="predicted"/>
<feature type="transmembrane region" description="Helical" evidence="1">
    <location>
        <begin position="29"/>
        <end position="50"/>
    </location>
</feature>
<keyword evidence="1" id="KW-0812">Transmembrane</keyword>
<sequence>MAVTAAPPFLVGTMGPGISADLGLSVSALAATISLGYLVAAVLSPAGGLVVQRIAPPRALRLAGLLTSIGVALVAVATSPLELTAAFVSIGLANAIIQPASNGTLATAVRGQLQGALFGVVQSAIPAATLLAGILLALLHDVRPWREAMVVLFLLTLVPQLVITRSRSISRTCAAPTEPLSDTGPGRTMLVAFCTGGFLGSAAATTVAVFGVAGGLAGGLSPAVAAAGLMLGSGCCVLGRVWTSWRWGGHAPRRLLFDIAGLQLGGVVGLALLTTGTTVGYIVGLAIAFGSGWGWTGLLNLAIARTWTDRVATVTGVMQLGLFGGGVAGPLLYGAVADADGYTTAWFVAAAGLLGAAIATTLAARLLGQTPISDGADARLSRPDA</sequence>
<dbReference type="RefSeq" id="WP_280834707.1">
    <property type="nucleotide sequence ID" value="NZ_JARXVE010000009.1"/>
</dbReference>
<evidence type="ECO:0000256" key="1">
    <source>
        <dbReference type="SAM" id="Phobius"/>
    </source>
</evidence>
<protein>
    <submittedName>
        <fullName evidence="2">MFS family arabinose efflux permease</fullName>
    </submittedName>
</protein>
<evidence type="ECO:0000313" key="3">
    <source>
        <dbReference type="Proteomes" id="UP001160130"/>
    </source>
</evidence>
<feature type="transmembrane region" description="Helical" evidence="1">
    <location>
        <begin position="279"/>
        <end position="299"/>
    </location>
</feature>
<name>A0ABT6L6Z3_9MYCO</name>
<dbReference type="InterPro" id="IPR011701">
    <property type="entry name" value="MFS"/>
</dbReference>
<keyword evidence="1" id="KW-1133">Transmembrane helix</keyword>
<gene>
    <name evidence="2" type="ORF">M2272_004774</name>
</gene>
<feature type="transmembrane region" description="Helical" evidence="1">
    <location>
        <begin position="223"/>
        <end position="243"/>
    </location>
</feature>
<dbReference type="Pfam" id="PF07690">
    <property type="entry name" value="MFS_1"/>
    <property type="match status" value="1"/>
</dbReference>
<accession>A0ABT6L6Z3</accession>
<feature type="transmembrane region" description="Helical" evidence="1">
    <location>
        <begin position="145"/>
        <end position="163"/>
    </location>
</feature>
<feature type="transmembrane region" description="Helical" evidence="1">
    <location>
        <begin position="87"/>
        <end position="109"/>
    </location>
</feature>
<dbReference type="Gene3D" id="1.20.1250.20">
    <property type="entry name" value="MFS general substrate transporter like domains"/>
    <property type="match status" value="1"/>
</dbReference>
<keyword evidence="3" id="KW-1185">Reference proteome</keyword>
<feature type="transmembrane region" description="Helical" evidence="1">
    <location>
        <begin position="311"/>
        <end position="333"/>
    </location>
</feature>
<feature type="transmembrane region" description="Helical" evidence="1">
    <location>
        <begin position="190"/>
        <end position="217"/>
    </location>
</feature>
<evidence type="ECO:0000313" key="2">
    <source>
        <dbReference type="EMBL" id="MDH6198115.1"/>
    </source>
</evidence>
<comment type="caution">
    <text evidence="2">The sequence shown here is derived from an EMBL/GenBank/DDBJ whole genome shotgun (WGS) entry which is preliminary data.</text>
</comment>
<keyword evidence="1" id="KW-0472">Membrane</keyword>
<dbReference type="Proteomes" id="UP001160130">
    <property type="component" value="Unassembled WGS sequence"/>
</dbReference>
<feature type="transmembrane region" description="Helical" evidence="1">
    <location>
        <begin position="255"/>
        <end position="273"/>
    </location>
</feature>
<feature type="transmembrane region" description="Helical" evidence="1">
    <location>
        <begin position="116"/>
        <end position="139"/>
    </location>
</feature>
<dbReference type="EMBL" id="JARXVE010000009">
    <property type="protein sequence ID" value="MDH6198115.1"/>
    <property type="molecule type" value="Genomic_DNA"/>
</dbReference>
<feature type="transmembrane region" description="Helical" evidence="1">
    <location>
        <begin position="345"/>
        <end position="364"/>
    </location>
</feature>
<dbReference type="InterPro" id="IPR036259">
    <property type="entry name" value="MFS_trans_sf"/>
</dbReference>
<reference evidence="2 3" key="1">
    <citation type="submission" date="2023-04" db="EMBL/GenBank/DDBJ databases">
        <title>Forest soil microbial communities from Buena Vista Peninsula, Colon Province, Panama.</title>
        <authorList>
            <person name="Bouskill N."/>
        </authorList>
    </citation>
    <scope>NUCLEOTIDE SEQUENCE [LARGE SCALE GENOMIC DNA]</scope>
    <source>
        <strain evidence="2 3">AC80</strain>
    </source>
</reference>
<organism evidence="2 3">
    <name type="scientific">Mycolicibacterium frederiksbergense</name>
    <dbReference type="NCBI Taxonomy" id="117567"/>
    <lineage>
        <taxon>Bacteria</taxon>
        <taxon>Bacillati</taxon>
        <taxon>Actinomycetota</taxon>
        <taxon>Actinomycetes</taxon>
        <taxon>Mycobacteriales</taxon>
        <taxon>Mycobacteriaceae</taxon>
        <taxon>Mycolicibacterium</taxon>
    </lineage>
</organism>
<feature type="transmembrane region" description="Helical" evidence="1">
    <location>
        <begin position="62"/>
        <end position="81"/>
    </location>
</feature>
<dbReference type="SUPFAM" id="SSF103473">
    <property type="entry name" value="MFS general substrate transporter"/>
    <property type="match status" value="1"/>
</dbReference>